<sequence>SVPAALARSIPAALARSVPAALARSVSAALARSVPAALARSVPAMLLDRFEGRVLDRNHRRTNGKTKNTLWELWINGGDDEILMDDIVSSDDEREESSNTNHSNNNADSFFKPYLDAHKENSICTIKKGHDEHRLKAHDCNVDKSNDISVCNNAPHLFNEEVERLNEGVRKSKIFEVIRYSLGPSEEYISISTCDYDAWKITEGIMSSVYHEIFCKKDQGWLVKRTK</sequence>
<dbReference type="AlphaFoldDB" id="A0A699HT63"/>
<reference evidence="1" key="1">
    <citation type="journal article" date="2019" name="Sci. Rep.">
        <title>Draft genome of Tanacetum cinerariifolium, the natural source of mosquito coil.</title>
        <authorList>
            <person name="Yamashiro T."/>
            <person name="Shiraishi A."/>
            <person name="Satake H."/>
            <person name="Nakayama K."/>
        </authorList>
    </citation>
    <scope>NUCLEOTIDE SEQUENCE</scope>
</reference>
<gene>
    <name evidence="1" type="ORF">Tci_414049</name>
</gene>
<protein>
    <submittedName>
        <fullName evidence="1">Uncharacterized protein</fullName>
    </submittedName>
</protein>
<organism evidence="1">
    <name type="scientific">Tanacetum cinerariifolium</name>
    <name type="common">Dalmatian daisy</name>
    <name type="synonym">Chrysanthemum cinerariifolium</name>
    <dbReference type="NCBI Taxonomy" id="118510"/>
    <lineage>
        <taxon>Eukaryota</taxon>
        <taxon>Viridiplantae</taxon>
        <taxon>Streptophyta</taxon>
        <taxon>Embryophyta</taxon>
        <taxon>Tracheophyta</taxon>
        <taxon>Spermatophyta</taxon>
        <taxon>Magnoliopsida</taxon>
        <taxon>eudicotyledons</taxon>
        <taxon>Gunneridae</taxon>
        <taxon>Pentapetalae</taxon>
        <taxon>asterids</taxon>
        <taxon>campanulids</taxon>
        <taxon>Asterales</taxon>
        <taxon>Asteraceae</taxon>
        <taxon>Asteroideae</taxon>
        <taxon>Anthemideae</taxon>
        <taxon>Anthemidinae</taxon>
        <taxon>Tanacetum</taxon>
    </lineage>
</organism>
<proteinExistence type="predicted"/>
<accession>A0A699HT63</accession>
<evidence type="ECO:0000313" key="1">
    <source>
        <dbReference type="EMBL" id="GEY42075.1"/>
    </source>
</evidence>
<name>A0A699HT63_TANCI</name>
<feature type="non-terminal residue" evidence="1">
    <location>
        <position position="1"/>
    </location>
</feature>
<comment type="caution">
    <text evidence="1">The sequence shown here is derived from an EMBL/GenBank/DDBJ whole genome shotgun (WGS) entry which is preliminary data.</text>
</comment>
<dbReference type="EMBL" id="BKCJ010177097">
    <property type="protein sequence ID" value="GEY42075.1"/>
    <property type="molecule type" value="Genomic_DNA"/>
</dbReference>